<gene>
    <name evidence="3" type="ORF">METZ01_LOCUS285943</name>
</gene>
<dbReference type="EMBL" id="UINC01085490">
    <property type="protein sequence ID" value="SVC33089.1"/>
    <property type="molecule type" value="Genomic_DNA"/>
</dbReference>
<feature type="compositionally biased region" description="Polar residues" evidence="1">
    <location>
        <begin position="318"/>
        <end position="329"/>
    </location>
</feature>
<accession>A0A382L8X5</accession>
<dbReference type="InterPro" id="IPR046699">
    <property type="entry name" value="ARPP-1"/>
</dbReference>
<protein>
    <recommendedName>
        <fullName evidence="2">ARG and Rhodanese-Phosphatase-superfamily-associated domain-containing protein</fullName>
    </recommendedName>
</protein>
<dbReference type="Pfam" id="PF20208">
    <property type="entry name" value="ARPP-1"/>
    <property type="match status" value="1"/>
</dbReference>
<proteinExistence type="predicted"/>
<evidence type="ECO:0000256" key="1">
    <source>
        <dbReference type="SAM" id="MobiDB-lite"/>
    </source>
</evidence>
<reference evidence="3" key="1">
    <citation type="submission" date="2018-05" db="EMBL/GenBank/DDBJ databases">
        <authorList>
            <person name="Lanie J.A."/>
            <person name="Ng W.-L."/>
            <person name="Kazmierczak K.M."/>
            <person name="Andrzejewski T.M."/>
            <person name="Davidsen T.M."/>
            <person name="Wayne K.J."/>
            <person name="Tettelin H."/>
            <person name="Glass J.I."/>
            <person name="Rusch D."/>
            <person name="Podicherti R."/>
            <person name="Tsui H.-C.T."/>
            <person name="Winkler M.E."/>
        </authorList>
    </citation>
    <scope>NUCLEOTIDE SEQUENCE</scope>
</reference>
<evidence type="ECO:0000259" key="2">
    <source>
        <dbReference type="Pfam" id="PF20208"/>
    </source>
</evidence>
<name>A0A382L8X5_9ZZZZ</name>
<feature type="non-terminal residue" evidence="3">
    <location>
        <position position="343"/>
    </location>
</feature>
<evidence type="ECO:0000313" key="3">
    <source>
        <dbReference type="EMBL" id="SVC33089.1"/>
    </source>
</evidence>
<dbReference type="AlphaFoldDB" id="A0A382L8X5"/>
<sequence length="343" mass="38682">MKKTVETFFEQLELGDYRQHGTATIFPLFSRIEPVVEYLTLSEAYSQEAISVRETSESGSVPELLVINRADQPVLILDGEEILGAKQNRTLNTTILLEKKSETIIPVSCTEQGRWAYGGYGKPGEPPEMMESEAILERKTRSRRMSSVHANLKHTEQFKSNQGEVWESISNLEAKAGHHSPTSSLNALYKAQKRKLDVFLNAFRAEDGQRGLLVILGDKVSGFDYVSRPAAYRHLHDKLIRSYLLDLLLEPKKNQDKIAKSTAGKLVGEFLEQCRATKMQTFDSVGLGTNCRFEEDFIAGTKLVHEEEPIHSAFLTLDSPSHSASTPSMDDSMASLRRRRRYR</sequence>
<feature type="domain" description="ARG and Rhodanese-Phosphatase-superfamily-associated" evidence="2">
    <location>
        <begin position="11"/>
        <end position="314"/>
    </location>
</feature>
<feature type="region of interest" description="Disordered" evidence="1">
    <location>
        <begin position="317"/>
        <end position="343"/>
    </location>
</feature>
<organism evidence="3">
    <name type="scientific">marine metagenome</name>
    <dbReference type="NCBI Taxonomy" id="408172"/>
    <lineage>
        <taxon>unclassified sequences</taxon>
        <taxon>metagenomes</taxon>
        <taxon>ecological metagenomes</taxon>
    </lineage>
</organism>